<comment type="function">
    <text evidence="7">Specifically methylates the N3 position of the uracil ring of uridine 1498 (m3U1498) in 16S rRNA. Acts on the fully assembled 30S ribosomal subunit.</text>
</comment>
<proteinExistence type="inferred from homology"/>
<dbReference type="CDD" id="cd18084">
    <property type="entry name" value="RsmE-like"/>
    <property type="match status" value="1"/>
</dbReference>
<comment type="catalytic activity">
    <reaction evidence="7">
        <text>uridine(1498) in 16S rRNA + S-adenosyl-L-methionine = N(3)-methyluridine(1498) in 16S rRNA + S-adenosyl-L-homocysteine + H(+)</text>
        <dbReference type="Rhea" id="RHEA:42920"/>
        <dbReference type="Rhea" id="RHEA-COMP:10283"/>
        <dbReference type="Rhea" id="RHEA-COMP:10284"/>
        <dbReference type="ChEBI" id="CHEBI:15378"/>
        <dbReference type="ChEBI" id="CHEBI:57856"/>
        <dbReference type="ChEBI" id="CHEBI:59789"/>
        <dbReference type="ChEBI" id="CHEBI:65315"/>
        <dbReference type="ChEBI" id="CHEBI:74502"/>
        <dbReference type="EC" id="2.1.1.193"/>
    </reaction>
</comment>
<evidence type="ECO:0000313" key="11">
    <source>
        <dbReference type="Proteomes" id="UP000826725"/>
    </source>
</evidence>
<evidence type="ECO:0000313" key="10">
    <source>
        <dbReference type="EMBL" id="BCL62826.1"/>
    </source>
</evidence>
<dbReference type="PANTHER" id="PTHR30027:SF3">
    <property type="entry name" value="16S RRNA (URACIL(1498)-N(3))-METHYLTRANSFERASE"/>
    <property type="match status" value="1"/>
</dbReference>
<dbReference type="NCBIfam" id="TIGR00046">
    <property type="entry name" value="RsmE family RNA methyltransferase"/>
    <property type="match status" value="1"/>
</dbReference>
<comment type="similarity">
    <text evidence="7">Belongs to the RNA methyltransferase RsmE family.</text>
</comment>
<dbReference type="Proteomes" id="UP000826725">
    <property type="component" value="Chromosome"/>
</dbReference>
<evidence type="ECO:0000256" key="1">
    <source>
        <dbReference type="ARBA" id="ARBA00004496"/>
    </source>
</evidence>
<protein>
    <recommendedName>
        <fullName evidence="7">Ribosomal RNA small subunit methyltransferase E</fullName>
        <ecNumber evidence="7">2.1.1.193</ecNumber>
    </recommendedName>
</protein>
<name>A0A8D5JT58_9BACT</name>
<evidence type="ECO:0000256" key="4">
    <source>
        <dbReference type="ARBA" id="ARBA00022603"/>
    </source>
</evidence>
<dbReference type="AlphaFoldDB" id="A0A8D5JT58"/>
<dbReference type="EMBL" id="AP024086">
    <property type="protein sequence ID" value="BCL62826.1"/>
    <property type="molecule type" value="Genomic_DNA"/>
</dbReference>
<feature type="domain" description="Ribosomal RNA small subunit methyltransferase E PUA-like" evidence="9">
    <location>
        <begin position="18"/>
        <end position="57"/>
    </location>
</feature>
<dbReference type="RefSeq" id="WP_228855135.1">
    <property type="nucleotide sequence ID" value="NZ_AP024086.1"/>
</dbReference>
<keyword evidence="2 7" id="KW-0963">Cytoplasm</keyword>
<dbReference type="InterPro" id="IPR006700">
    <property type="entry name" value="RsmE"/>
</dbReference>
<dbReference type="InterPro" id="IPR046886">
    <property type="entry name" value="RsmE_MTase_dom"/>
</dbReference>
<keyword evidence="6 7" id="KW-0949">S-adenosyl-L-methionine</keyword>
<dbReference type="NCBIfam" id="NF008692">
    <property type="entry name" value="PRK11713.1-5"/>
    <property type="match status" value="1"/>
</dbReference>
<dbReference type="GO" id="GO:0070042">
    <property type="term" value="F:rRNA (uridine-N3-)-methyltransferase activity"/>
    <property type="evidence" value="ECO:0007669"/>
    <property type="project" value="TreeGrafter"/>
</dbReference>
<gene>
    <name evidence="10" type="ORF">DGMP_35190</name>
</gene>
<evidence type="ECO:0000256" key="5">
    <source>
        <dbReference type="ARBA" id="ARBA00022679"/>
    </source>
</evidence>
<dbReference type="Pfam" id="PF04452">
    <property type="entry name" value="Methyltrans_RNA"/>
    <property type="match status" value="1"/>
</dbReference>
<keyword evidence="3 7" id="KW-0698">rRNA processing</keyword>
<dbReference type="GO" id="GO:0005737">
    <property type="term" value="C:cytoplasm"/>
    <property type="evidence" value="ECO:0007669"/>
    <property type="project" value="UniProtKB-SubCell"/>
</dbReference>
<evidence type="ECO:0000256" key="2">
    <source>
        <dbReference type="ARBA" id="ARBA00022490"/>
    </source>
</evidence>
<keyword evidence="4 7" id="KW-0489">Methyltransferase</keyword>
<evidence type="ECO:0000259" key="8">
    <source>
        <dbReference type="Pfam" id="PF04452"/>
    </source>
</evidence>
<dbReference type="EC" id="2.1.1.193" evidence="7"/>
<evidence type="ECO:0000256" key="7">
    <source>
        <dbReference type="PIRNR" id="PIRNR015601"/>
    </source>
</evidence>
<dbReference type="InterPro" id="IPR046887">
    <property type="entry name" value="RsmE_PUA-like"/>
</dbReference>
<dbReference type="Pfam" id="PF20260">
    <property type="entry name" value="PUA_4"/>
    <property type="match status" value="1"/>
</dbReference>
<accession>A0A8D5JT58</accession>
<sequence length="249" mass="28104">MHRFLFDPADESGKEFFLSEEESRHIVKVLRLKPSTMVELFDGRGSVYRGEILELGRRVRVRCGPILPPLDSQRVEKPVWVAQGVLKGRKMDTLVQKCTELGAGHIIPVASARSQGRADTKQDNKRRQRWQRISLAACKQCKRAAVPLVEKTLSFSEMVRLVETEGNRDQLKLLFWEEEKERGLKDLQNLEQAGSVVIFLGPEGGISEEEVALARERGWLTVGLGCRILRAETATLAALSIIQHYLGNM</sequence>
<dbReference type="PIRSF" id="PIRSF015601">
    <property type="entry name" value="MTase_slr0722"/>
    <property type="match status" value="1"/>
</dbReference>
<evidence type="ECO:0000259" key="9">
    <source>
        <dbReference type="Pfam" id="PF20260"/>
    </source>
</evidence>
<evidence type="ECO:0000256" key="6">
    <source>
        <dbReference type="ARBA" id="ARBA00022691"/>
    </source>
</evidence>
<dbReference type="KEGG" id="dbk:DGMP_35190"/>
<reference evidence="10" key="1">
    <citation type="submission" date="2020-09" db="EMBL/GenBank/DDBJ databases">
        <title>Desulfogranum mesoprofundum gen. nov., sp. nov., a novel mesophilic, sulfate-reducing chemolithoautotroph isolated from a deep-sea hydrothermal vent chimney in the Suiyo Seamount.</title>
        <authorList>
            <person name="Hashimoto Y."/>
            <person name="Nakagawa S."/>
        </authorList>
    </citation>
    <scope>NUCLEOTIDE SEQUENCE</scope>
    <source>
        <strain evidence="10">KT2</strain>
    </source>
</reference>
<dbReference type="PANTHER" id="PTHR30027">
    <property type="entry name" value="RIBOSOMAL RNA SMALL SUBUNIT METHYLTRANSFERASE E"/>
    <property type="match status" value="1"/>
</dbReference>
<feature type="domain" description="Ribosomal RNA small subunit methyltransferase E methyltransferase" evidence="8">
    <location>
        <begin position="77"/>
        <end position="243"/>
    </location>
</feature>
<evidence type="ECO:0000256" key="3">
    <source>
        <dbReference type="ARBA" id="ARBA00022552"/>
    </source>
</evidence>
<comment type="subcellular location">
    <subcellularLocation>
        <location evidence="1 7">Cytoplasm</location>
    </subcellularLocation>
</comment>
<keyword evidence="5 7" id="KW-0808">Transferase</keyword>
<keyword evidence="11" id="KW-1185">Reference proteome</keyword>
<organism evidence="10 11">
    <name type="scientific">Desulfomarina profundi</name>
    <dbReference type="NCBI Taxonomy" id="2772557"/>
    <lineage>
        <taxon>Bacteria</taxon>
        <taxon>Pseudomonadati</taxon>
        <taxon>Thermodesulfobacteriota</taxon>
        <taxon>Desulfobulbia</taxon>
        <taxon>Desulfobulbales</taxon>
        <taxon>Desulfobulbaceae</taxon>
        <taxon>Desulfomarina</taxon>
    </lineage>
</organism>
<dbReference type="GO" id="GO:0070475">
    <property type="term" value="P:rRNA base methylation"/>
    <property type="evidence" value="ECO:0007669"/>
    <property type="project" value="TreeGrafter"/>
</dbReference>